<sequence>MANLHEIQRRMSSIKSTMQITRTMSMISTARVRRALDRAEEAMPYKEAITRMLANVASAGFDSTQPLLNTHTEVKHVLYLVVASDRGLAGGFNILLERQTERDMEKLKAKGISSSVITCGRKPTEYFAFRNINPVMSFVGISSEPTPDEADRIASYIMDGYAAGRIDRVIIRYWHAKNRVDQMQVSEQLLPVSEEELTMPNRPRDNEALSSVERIAHPSYLFTPSAGEVLSYLMPAYIRTVIYHALLDSAAAEHGARRRAMQSATDNAEGVLSSLSRTYNRERQGAITTELNEIIGGAAALEDK</sequence>
<proteinExistence type="inferred from homology"/>
<evidence type="ECO:0000256" key="7">
    <source>
        <dbReference type="ARBA" id="ARBA00023136"/>
    </source>
</evidence>
<dbReference type="AlphaFoldDB" id="A0A930YLV9"/>
<dbReference type="InterPro" id="IPR000131">
    <property type="entry name" value="ATP_synth_F1_gsu"/>
</dbReference>
<dbReference type="SUPFAM" id="SSF52943">
    <property type="entry name" value="ATP synthase (F1-ATPase), gamma subunit"/>
    <property type="match status" value="1"/>
</dbReference>
<dbReference type="PROSITE" id="PS00153">
    <property type="entry name" value="ATPASE_GAMMA"/>
    <property type="match status" value="1"/>
</dbReference>
<dbReference type="GO" id="GO:0005886">
    <property type="term" value="C:plasma membrane"/>
    <property type="evidence" value="ECO:0007669"/>
    <property type="project" value="UniProtKB-SubCell"/>
</dbReference>
<comment type="similarity">
    <text evidence="3 10">Belongs to the ATPase gamma chain family.</text>
</comment>
<evidence type="ECO:0000256" key="5">
    <source>
        <dbReference type="ARBA" id="ARBA00022781"/>
    </source>
</evidence>
<evidence type="ECO:0000256" key="1">
    <source>
        <dbReference type="ARBA" id="ARBA00003456"/>
    </source>
</evidence>
<evidence type="ECO:0000256" key="6">
    <source>
        <dbReference type="ARBA" id="ARBA00023065"/>
    </source>
</evidence>
<dbReference type="Gene3D" id="1.10.287.80">
    <property type="entry name" value="ATP synthase, gamma subunit, helix hairpin domain"/>
    <property type="match status" value="1"/>
</dbReference>
<comment type="subunit">
    <text evidence="10">F-type ATPases have 2 components, CF(1) - the catalytic core - and CF(0) - the membrane proton channel. CF(1) has five subunits: alpha(3), beta(3), gamma(1), delta(1), epsilon(1). CF(0) has three main subunits: a, b and c.</text>
</comment>
<dbReference type="Proteomes" id="UP000051927">
    <property type="component" value="Unassembled WGS sequence"/>
</dbReference>
<evidence type="ECO:0000313" key="13">
    <source>
        <dbReference type="Proteomes" id="UP000051927"/>
    </source>
</evidence>
<dbReference type="InterPro" id="IPR035968">
    <property type="entry name" value="ATP_synth_F1_ATPase_gsu"/>
</dbReference>
<keyword evidence="8 10" id="KW-0139">CF(1)</keyword>
<evidence type="ECO:0000313" key="11">
    <source>
        <dbReference type="EMBL" id="KRO02115.1"/>
    </source>
</evidence>
<evidence type="ECO:0000313" key="14">
    <source>
        <dbReference type="Proteomes" id="UP000698335"/>
    </source>
</evidence>
<dbReference type="GO" id="GO:0042777">
    <property type="term" value="P:proton motive force-driven plasma membrane ATP synthesis"/>
    <property type="evidence" value="ECO:0007669"/>
    <property type="project" value="UniProtKB-UniRule"/>
</dbReference>
<keyword evidence="6 10" id="KW-0406">Ion transport</keyword>
<reference evidence="12" key="2">
    <citation type="submission" date="2020-04" db="EMBL/GenBank/DDBJ databases">
        <title>Deep metagenomics examines the oral microbiome during advanced dental caries in children, revealing novel taxa and co-occurrences with host molecules.</title>
        <authorList>
            <person name="Baker J.L."/>
            <person name="Morton J.T."/>
            <person name="Dinis M."/>
            <person name="Alvarez R."/>
            <person name="Tran N.C."/>
            <person name="Knight R."/>
            <person name="Edlund A."/>
        </authorList>
    </citation>
    <scope>NUCLEOTIDE SEQUENCE</scope>
    <source>
        <strain evidence="12">JCVI_38_bin.5</strain>
    </source>
</reference>
<evidence type="ECO:0000256" key="8">
    <source>
        <dbReference type="ARBA" id="ARBA00023196"/>
    </source>
</evidence>
<comment type="caution">
    <text evidence="12">The sequence shown here is derived from an EMBL/GenBank/DDBJ whole genome shotgun (WGS) entry which is preliminary data.</text>
</comment>
<evidence type="ECO:0000313" key="12">
    <source>
        <dbReference type="EMBL" id="MBF4807081.1"/>
    </source>
</evidence>
<evidence type="ECO:0000256" key="9">
    <source>
        <dbReference type="ARBA" id="ARBA00023310"/>
    </source>
</evidence>
<dbReference type="EMBL" id="JQCP01000002">
    <property type="protein sequence ID" value="KRO02115.1"/>
    <property type="molecule type" value="Genomic_DNA"/>
</dbReference>
<dbReference type="PANTHER" id="PTHR11693">
    <property type="entry name" value="ATP SYNTHASE GAMMA CHAIN"/>
    <property type="match status" value="1"/>
</dbReference>
<dbReference type="InterPro" id="IPR023632">
    <property type="entry name" value="ATP_synth_F1_gsu_CS"/>
</dbReference>
<evidence type="ECO:0000256" key="2">
    <source>
        <dbReference type="ARBA" id="ARBA00004170"/>
    </source>
</evidence>
<evidence type="ECO:0000256" key="4">
    <source>
        <dbReference type="ARBA" id="ARBA00022448"/>
    </source>
</evidence>
<keyword evidence="9 10" id="KW-0066">ATP synthesis</keyword>
<dbReference type="NCBIfam" id="TIGR01146">
    <property type="entry name" value="ATPsyn_F1gamma"/>
    <property type="match status" value="1"/>
</dbReference>
<keyword evidence="4 10" id="KW-0813">Transport</keyword>
<dbReference type="GO" id="GO:0046933">
    <property type="term" value="F:proton-transporting ATP synthase activity, rotational mechanism"/>
    <property type="evidence" value="ECO:0007669"/>
    <property type="project" value="UniProtKB-UniRule"/>
</dbReference>
<dbReference type="RefSeq" id="WP_003149345.1">
    <property type="nucleotide sequence ID" value="NZ_CAUOKZ010000015.1"/>
</dbReference>
<keyword evidence="7 10" id="KW-0472">Membrane</keyword>
<keyword evidence="13" id="KW-1185">Reference proteome</keyword>
<organism evidence="12 14">
    <name type="scientific">Lancefieldella rimae</name>
    <dbReference type="NCBI Taxonomy" id="1383"/>
    <lineage>
        <taxon>Bacteria</taxon>
        <taxon>Bacillati</taxon>
        <taxon>Actinomycetota</taxon>
        <taxon>Coriobacteriia</taxon>
        <taxon>Coriobacteriales</taxon>
        <taxon>Atopobiaceae</taxon>
        <taxon>Lancefieldella</taxon>
    </lineage>
</organism>
<evidence type="ECO:0000256" key="3">
    <source>
        <dbReference type="ARBA" id="ARBA00007681"/>
    </source>
</evidence>
<dbReference type="OrthoDB" id="9812769at2"/>
<comment type="subcellular location">
    <subcellularLocation>
        <location evidence="10">Cell membrane</location>
        <topology evidence="10">Peripheral membrane protein</topology>
    </subcellularLocation>
    <subcellularLocation>
        <location evidence="2">Membrane</location>
        <topology evidence="2">Peripheral membrane protein</topology>
    </subcellularLocation>
</comment>
<keyword evidence="5 10" id="KW-0375">Hydrogen ion transport</keyword>
<dbReference type="CDD" id="cd12151">
    <property type="entry name" value="F1-ATPase_gamma"/>
    <property type="match status" value="1"/>
</dbReference>
<dbReference type="GO" id="GO:0005524">
    <property type="term" value="F:ATP binding"/>
    <property type="evidence" value="ECO:0007669"/>
    <property type="project" value="UniProtKB-UniRule"/>
</dbReference>
<dbReference type="GO" id="GO:0045259">
    <property type="term" value="C:proton-transporting ATP synthase complex"/>
    <property type="evidence" value="ECO:0007669"/>
    <property type="project" value="UniProtKB-KW"/>
</dbReference>
<dbReference type="HAMAP" id="MF_00815">
    <property type="entry name" value="ATP_synth_gamma_bact"/>
    <property type="match status" value="1"/>
</dbReference>
<dbReference type="Proteomes" id="UP000698335">
    <property type="component" value="Unassembled WGS sequence"/>
</dbReference>
<dbReference type="PANTHER" id="PTHR11693:SF22">
    <property type="entry name" value="ATP SYNTHASE SUBUNIT GAMMA, MITOCHONDRIAL"/>
    <property type="match status" value="1"/>
</dbReference>
<keyword evidence="10" id="KW-1003">Cell membrane</keyword>
<reference evidence="11 13" key="1">
    <citation type="journal article" date="2015" name="Genome Announc.">
        <title>Expanding the biotechnology potential of lactobacilli through comparative genomics of 213 strains and associated genera.</title>
        <authorList>
            <person name="Sun Z."/>
            <person name="Harris H.M."/>
            <person name="McCann A."/>
            <person name="Guo C."/>
            <person name="Argimon S."/>
            <person name="Zhang W."/>
            <person name="Yang X."/>
            <person name="Jeffery I.B."/>
            <person name="Cooney J.C."/>
            <person name="Kagawa T.F."/>
            <person name="Liu W."/>
            <person name="Song Y."/>
            <person name="Salvetti E."/>
            <person name="Wrobel A."/>
            <person name="Rasinkangas P."/>
            <person name="Parkhill J."/>
            <person name="Rea M.C."/>
            <person name="O'Sullivan O."/>
            <person name="Ritari J."/>
            <person name="Douillard F.P."/>
            <person name="Paul Ross R."/>
            <person name="Yang R."/>
            <person name="Briner A.E."/>
            <person name="Felis G.E."/>
            <person name="de Vos W.M."/>
            <person name="Barrangou R."/>
            <person name="Klaenhammer T.R."/>
            <person name="Caufield P.W."/>
            <person name="Cui Y."/>
            <person name="Zhang H."/>
            <person name="O'Toole P.W."/>
        </authorList>
    </citation>
    <scope>NUCLEOTIDE SEQUENCE [LARGE SCALE GENOMIC DNA]</scope>
    <source>
        <strain evidence="11 13">DSM 7090</strain>
    </source>
</reference>
<dbReference type="Gene3D" id="3.40.1380.10">
    <property type="match status" value="1"/>
</dbReference>
<comment type="function">
    <text evidence="1 10">Produces ATP from ADP in the presence of a proton gradient across the membrane. The gamma chain is believed to be important in regulating ATPase activity and the flow of protons through the CF(0) complex.</text>
</comment>
<gene>
    <name evidence="10 12" type="primary">atpG</name>
    <name evidence="12" type="ORF">HXK26_00010</name>
    <name evidence="11" type="ORF">IV60_GL000535</name>
</gene>
<dbReference type="Pfam" id="PF00231">
    <property type="entry name" value="ATP-synt"/>
    <property type="match status" value="1"/>
</dbReference>
<protein>
    <recommendedName>
        <fullName evidence="10">ATP synthase gamma chain</fullName>
    </recommendedName>
    <alternativeName>
        <fullName evidence="10">ATP synthase F1 sector gamma subunit</fullName>
    </alternativeName>
    <alternativeName>
        <fullName evidence="10">F-ATPase gamma subunit</fullName>
    </alternativeName>
</protein>
<accession>A0A930YLV9</accession>
<evidence type="ECO:0000256" key="10">
    <source>
        <dbReference type="HAMAP-Rule" id="MF_00815"/>
    </source>
</evidence>
<name>A0A930YLV9_9ACTN</name>
<dbReference type="PRINTS" id="PR00126">
    <property type="entry name" value="ATPASEGAMMA"/>
</dbReference>
<dbReference type="GeneID" id="84904347"/>
<dbReference type="EMBL" id="JABZGW010000001">
    <property type="protein sequence ID" value="MBF4807081.1"/>
    <property type="molecule type" value="Genomic_DNA"/>
</dbReference>